<keyword evidence="9" id="KW-0460">Magnesium</keyword>
<keyword evidence="8" id="KW-0067">ATP-binding</keyword>
<dbReference type="NCBIfam" id="TIGR00150">
    <property type="entry name" value="T6A_YjeE"/>
    <property type="match status" value="1"/>
</dbReference>
<dbReference type="GO" id="GO:0005737">
    <property type="term" value="C:cytoplasm"/>
    <property type="evidence" value="ECO:0007669"/>
    <property type="project" value="UniProtKB-SubCell"/>
</dbReference>
<comment type="similarity">
    <text evidence="2">Belongs to the TsaE family.</text>
</comment>
<dbReference type="STRING" id="1121391.SAMN02745206_00118"/>
<evidence type="ECO:0000256" key="2">
    <source>
        <dbReference type="ARBA" id="ARBA00007599"/>
    </source>
</evidence>
<comment type="subcellular location">
    <subcellularLocation>
        <location evidence="1">Cytoplasm</location>
    </subcellularLocation>
</comment>
<proteinExistence type="inferred from homology"/>
<evidence type="ECO:0000256" key="10">
    <source>
        <dbReference type="ARBA" id="ARBA00032441"/>
    </source>
</evidence>
<dbReference type="InterPro" id="IPR003442">
    <property type="entry name" value="T6A_TsaE"/>
</dbReference>
<dbReference type="Proteomes" id="UP000184076">
    <property type="component" value="Unassembled WGS sequence"/>
</dbReference>
<dbReference type="RefSeq" id="WP_073035947.1">
    <property type="nucleotide sequence ID" value="NZ_FQVB01000003.1"/>
</dbReference>
<evidence type="ECO:0000256" key="8">
    <source>
        <dbReference type="ARBA" id="ARBA00022840"/>
    </source>
</evidence>
<keyword evidence="5" id="KW-0819">tRNA processing</keyword>
<gene>
    <name evidence="11" type="ORF">SAMN02745206_00118</name>
</gene>
<evidence type="ECO:0000256" key="6">
    <source>
        <dbReference type="ARBA" id="ARBA00022723"/>
    </source>
</evidence>
<protein>
    <recommendedName>
        <fullName evidence="3">tRNA threonylcarbamoyladenosine biosynthesis protein TsaE</fullName>
    </recommendedName>
    <alternativeName>
        <fullName evidence="10">t(6)A37 threonylcarbamoyladenosine biosynthesis protein TsaE</fullName>
    </alternativeName>
</protein>
<keyword evidence="12" id="KW-1185">Reference proteome</keyword>
<evidence type="ECO:0000256" key="3">
    <source>
        <dbReference type="ARBA" id="ARBA00019010"/>
    </source>
</evidence>
<evidence type="ECO:0000256" key="7">
    <source>
        <dbReference type="ARBA" id="ARBA00022741"/>
    </source>
</evidence>
<keyword evidence="7" id="KW-0547">Nucleotide-binding</keyword>
<dbReference type="InterPro" id="IPR027417">
    <property type="entry name" value="P-loop_NTPase"/>
</dbReference>
<dbReference type="SUPFAM" id="SSF52540">
    <property type="entry name" value="P-loop containing nucleoside triphosphate hydrolases"/>
    <property type="match status" value="1"/>
</dbReference>
<evidence type="ECO:0000256" key="9">
    <source>
        <dbReference type="ARBA" id="ARBA00022842"/>
    </source>
</evidence>
<dbReference type="GO" id="GO:0005524">
    <property type="term" value="F:ATP binding"/>
    <property type="evidence" value="ECO:0007669"/>
    <property type="project" value="UniProtKB-KW"/>
</dbReference>
<dbReference type="Pfam" id="PF02367">
    <property type="entry name" value="TsaE"/>
    <property type="match status" value="1"/>
</dbReference>
<name>A0A1M4SJZ9_9BACT</name>
<reference evidence="12" key="1">
    <citation type="submission" date="2016-11" db="EMBL/GenBank/DDBJ databases">
        <authorList>
            <person name="Varghese N."/>
            <person name="Submissions S."/>
        </authorList>
    </citation>
    <scope>NUCLEOTIDE SEQUENCE [LARGE SCALE GENOMIC DNA]</scope>
    <source>
        <strain evidence="12">DSM 9756</strain>
    </source>
</reference>
<dbReference type="AlphaFoldDB" id="A0A1M4SJZ9"/>
<evidence type="ECO:0000256" key="4">
    <source>
        <dbReference type="ARBA" id="ARBA00022490"/>
    </source>
</evidence>
<dbReference type="PANTHER" id="PTHR33540">
    <property type="entry name" value="TRNA THREONYLCARBAMOYLADENOSINE BIOSYNTHESIS PROTEIN TSAE"/>
    <property type="match status" value="1"/>
</dbReference>
<dbReference type="EMBL" id="FQVB01000003">
    <property type="protein sequence ID" value="SHE32478.1"/>
    <property type="molecule type" value="Genomic_DNA"/>
</dbReference>
<evidence type="ECO:0000256" key="5">
    <source>
        <dbReference type="ARBA" id="ARBA00022694"/>
    </source>
</evidence>
<keyword evidence="6" id="KW-0479">Metal-binding</keyword>
<evidence type="ECO:0000313" key="12">
    <source>
        <dbReference type="Proteomes" id="UP000184076"/>
    </source>
</evidence>
<dbReference type="GO" id="GO:0002949">
    <property type="term" value="P:tRNA threonylcarbamoyladenosine modification"/>
    <property type="evidence" value="ECO:0007669"/>
    <property type="project" value="InterPro"/>
</dbReference>
<dbReference type="GO" id="GO:0046872">
    <property type="term" value="F:metal ion binding"/>
    <property type="evidence" value="ECO:0007669"/>
    <property type="project" value="UniProtKB-KW"/>
</dbReference>
<dbReference type="PANTHER" id="PTHR33540:SF2">
    <property type="entry name" value="TRNA THREONYLCARBAMOYLADENOSINE BIOSYNTHESIS PROTEIN TSAE"/>
    <property type="match status" value="1"/>
</dbReference>
<dbReference type="Gene3D" id="3.40.50.300">
    <property type="entry name" value="P-loop containing nucleotide triphosphate hydrolases"/>
    <property type="match status" value="1"/>
</dbReference>
<evidence type="ECO:0000256" key="1">
    <source>
        <dbReference type="ARBA" id="ARBA00004496"/>
    </source>
</evidence>
<evidence type="ECO:0000313" key="11">
    <source>
        <dbReference type="EMBL" id="SHE32478.1"/>
    </source>
</evidence>
<keyword evidence="4" id="KW-0963">Cytoplasm</keyword>
<accession>A0A1M4SJZ9</accession>
<sequence>MKELTITTDCPEASRTLGRAIGERLRAGDVVALWGELGAGKTFLTGGIAQGLGVPEEIPVTSPTFTIINEYEGRVRLYHLDLYRIGDVDELETLPWREALFGSGAAVVEWPERLGGYLPDERVDIHIEIRDVTARSFRLVFGTKSLEERFGDLDKTL</sequence>
<organism evidence="11 12">
    <name type="scientific">Desulfacinum infernum DSM 9756</name>
    <dbReference type="NCBI Taxonomy" id="1121391"/>
    <lineage>
        <taxon>Bacteria</taxon>
        <taxon>Pseudomonadati</taxon>
        <taxon>Thermodesulfobacteriota</taxon>
        <taxon>Syntrophobacteria</taxon>
        <taxon>Syntrophobacterales</taxon>
        <taxon>Syntrophobacteraceae</taxon>
        <taxon>Desulfacinum</taxon>
    </lineage>
</organism>